<dbReference type="InterPro" id="IPR003661">
    <property type="entry name" value="HisK_dim/P_dom"/>
</dbReference>
<feature type="domain" description="PAC" evidence="21">
    <location>
        <begin position="455"/>
        <end position="507"/>
    </location>
</feature>
<evidence type="ECO:0000256" key="7">
    <source>
        <dbReference type="ARBA" id="ARBA00022692"/>
    </source>
</evidence>
<comment type="caution">
    <text evidence="22">The sequence shown here is derived from an EMBL/GenBank/DDBJ whole genome shotgun (WGS) entry which is preliminary data.</text>
</comment>
<dbReference type="InterPro" id="IPR048760">
    <property type="entry name" value="VP0354-like_sensor_dom"/>
</dbReference>
<dbReference type="STRING" id="869213.GCA_000517085_01811"/>
<feature type="domain" description="PAC" evidence="21">
    <location>
        <begin position="731"/>
        <end position="784"/>
    </location>
</feature>
<dbReference type="InterPro" id="IPR000700">
    <property type="entry name" value="PAS-assoc_C"/>
</dbReference>
<keyword evidence="14" id="KW-0131">Cell cycle</keyword>
<dbReference type="SUPFAM" id="SSF55874">
    <property type="entry name" value="ATPase domain of HSP90 chaperone/DNA topoisomerase II/histidine kinase"/>
    <property type="match status" value="1"/>
</dbReference>
<keyword evidence="13 17" id="KW-0472">Membrane</keyword>
<evidence type="ECO:0000256" key="13">
    <source>
        <dbReference type="ARBA" id="ARBA00023136"/>
    </source>
</evidence>
<feature type="domain" description="PAS" evidence="20">
    <location>
        <begin position="381"/>
        <end position="451"/>
    </location>
</feature>
<dbReference type="EMBL" id="BAMD01000012">
    <property type="protein sequence ID" value="GAF02705.1"/>
    <property type="molecule type" value="Genomic_DNA"/>
</dbReference>
<dbReference type="SUPFAM" id="SSF55785">
    <property type="entry name" value="PYP-like sensor domain (PAS domain)"/>
    <property type="match status" value="4"/>
</dbReference>
<feature type="transmembrane region" description="Helical" evidence="17">
    <location>
        <begin position="322"/>
        <end position="341"/>
    </location>
</feature>
<evidence type="ECO:0000259" key="19">
    <source>
        <dbReference type="PROSITE" id="PS50110"/>
    </source>
</evidence>
<keyword evidence="7 17" id="KW-0812">Transmembrane</keyword>
<dbReference type="FunFam" id="1.10.287.130:FF:000038">
    <property type="entry name" value="Sensory transduction histidine kinase"/>
    <property type="match status" value="1"/>
</dbReference>
<keyword evidence="16" id="KW-0175">Coiled coil</keyword>
<feature type="coiled-coil region" evidence="16">
    <location>
        <begin position="346"/>
        <end position="384"/>
    </location>
</feature>
<evidence type="ECO:0000256" key="6">
    <source>
        <dbReference type="ARBA" id="ARBA00022679"/>
    </source>
</evidence>
<dbReference type="Pfam" id="PF00512">
    <property type="entry name" value="HisKA"/>
    <property type="match status" value="1"/>
</dbReference>
<dbReference type="InterPro" id="IPR035965">
    <property type="entry name" value="PAS-like_dom_sf"/>
</dbReference>
<feature type="domain" description="PAS" evidence="20">
    <location>
        <begin position="781"/>
        <end position="827"/>
    </location>
</feature>
<dbReference type="eggNOG" id="COG2205">
    <property type="taxonomic scope" value="Bacteria"/>
</dbReference>
<sequence>MRSLKNLNFVRFLIVYIPLLLICYLGVSHYYNTILNNETKIALHSELDELSIKKIIINDFYTRLVEDINLLTWQHSNTISSSPVNSIKKQANFFKRFSSILKSYDQVRLLDTLGNEIIRIDLDTQDRNLFIEQNNLQNKGERYYFQSAKKLSPNEIYFSRIDLNFENGQIETPYKPVIRVAKKTYDSKGNCTGIIITNHFITHLSNKLLTYDENIDSSFEMINKQGYWLMANNPDLTFGHIKPQSDSISLPIKRSKLWSEIQGKSKGFYQSKEYSYAFIRFAPPQKLDSKLIFEIDEEFILISKVKNSDIRVNAPYYNQMKWISFILLAILFASLIIGIQFSRTKLVKKNKILKESQAELTFLKEKLENNLELKLNELAITEQKFYSLFNNAGIGVALVNLKGKPEFSNGTFCNILGYSAEELSVKTFQEFTYSEDIEKDTRLFNKLIKKQITGYNIEKRYVRKDGKVIWVDLHVSLLLNNDSEIENIIATVSEITDKKHYQEKLFDNAQVLNQIFEAVLAMDHEGIITYWNKGAVKLFGHSSEEILGCHIDVLCPKNNHSNPQTGLLKDFFTSNKKQTEIQLTKKDGTIFTAQLSLSNRYDSHGNNIGSIGSILDISIQKEHEQKILQINNQLEQKVEKRTQELKKSYLQIKENEYRLNAAFNGGEYGWWDQQTLEQKMITHPSRFIFIGYKEEEINDTITWWREQIHPDDIEKTDHLYKEMYSGKTDSYKQELRLKHKKGHYIWVYDQGTVIARDEKGFPKRIIGTTQNIDQRKKAELDRLKLSKAVEQSQVVVEITDKHGIIEYVNPAFENLTGYSPEEVIGKNPKILNAKISPKKIYKDLWQTILKGETWEGELCNQTKDGRVFWETAIISPIKNENGKIINFIAVKEDITEKREFVEKLKLAKTEAEEANNAKSEFLANMSHEIRTPMNAVIGFTDILYRQIKSPTQRQYLNSIKVSGKNLLSIINDILDLSKIESGKMKIESSIVDLSQLLSELKATFQRQAIEKGLDFYVEIDKNVCSTISSDEIRIKQILFNLLSNAIKFTEQGHISVKVKSDIIIDGKDQSEGLSNIQFIVEDTGIGVKEEMQKKIFESFIQQDGQDSKKYGGTGLGLTISKKLAHMLGGDISLKSISNQGSTFTLSLKEIKCPLSSKDDHDRTETNSEIVFESKRILVVDDISTNREYMKSALEELGLVVSLATDGMKAYQSLENEKTDLIICDLKMPVLDGYGFIKKLKSSKHQHIPCIVATASALQEELEEIRRNDFDGVLFKPIQLDELIGELMKHLTYNIQQKTARIHTEPLEALSKQELQLINQELNTLILPLYEEIKNRQSFDKLKKFADALSDAGTTYSIKTLSLYAKEFRESIDSFNIENILKLINTFGSWVKD</sequence>
<dbReference type="GO" id="GO:0005524">
    <property type="term" value="F:ATP binding"/>
    <property type="evidence" value="ECO:0007669"/>
    <property type="project" value="UniProtKB-KW"/>
</dbReference>
<dbReference type="InterPro" id="IPR029151">
    <property type="entry name" value="Sensor-like_sf"/>
</dbReference>
<evidence type="ECO:0000256" key="11">
    <source>
        <dbReference type="ARBA" id="ARBA00022989"/>
    </source>
</evidence>
<keyword evidence="9 22" id="KW-0418">Kinase</keyword>
<evidence type="ECO:0000256" key="4">
    <source>
        <dbReference type="ARBA" id="ARBA00022475"/>
    </source>
</evidence>
<feature type="transmembrane region" description="Helical" evidence="17">
    <location>
        <begin position="12"/>
        <end position="31"/>
    </location>
</feature>
<feature type="domain" description="Response regulatory" evidence="19">
    <location>
        <begin position="1175"/>
        <end position="1290"/>
    </location>
</feature>
<evidence type="ECO:0000256" key="16">
    <source>
        <dbReference type="SAM" id="Coils"/>
    </source>
</evidence>
<dbReference type="Pfam" id="PF02518">
    <property type="entry name" value="HATPase_c"/>
    <property type="match status" value="1"/>
</dbReference>
<evidence type="ECO:0000256" key="17">
    <source>
        <dbReference type="SAM" id="Phobius"/>
    </source>
</evidence>
<dbReference type="CDD" id="cd17546">
    <property type="entry name" value="REC_hyHK_CKI1_RcsC-like"/>
    <property type="match status" value="1"/>
</dbReference>
<proteinExistence type="predicted"/>
<dbReference type="CDD" id="cd00082">
    <property type="entry name" value="HisKA"/>
    <property type="match status" value="1"/>
</dbReference>
<dbReference type="SUPFAM" id="SSF47384">
    <property type="entry name" value="Homodimeric domain of signal transducing histidine kinase"/>
    <property type="match status" value="1"/>
</dbReference>
<dbReference type="Gene3D" id="3.30.565.10">
    <property type="entry name" value="Histidine kinase-like ATPase, C-terminal domain"/>
    <property type="match status" value="1"/>
</dbReference>
<dbReference type="RefSeq" id="WP_052343108.1">
    <property type="nucleotide sequence ID" value="NZ_KI912107.1"/>
</dbReference>
<keyword evidence="4" id="KW-1003">Cell membrane</keyword>
<keyword evidence="23" id="KW-1185">Reference proteome</keyword>
<evidence type="ECO:0000256" key="10">
    <source>
        <dbReference type="ARBA" id="ARBA00022840"/>
    </source>
</evidence>
<evidence type="ECO:0000313" key="23">
    <source>
        <dbReference type="Proteomes" id="UP000019402"/>
    </source>
</evidence>
<evidence type="ECO:0000259" key="21">
    <source>
        <dbReference type="PROSITE" id="PS50113"/>
    </source>
</evidence>
<dbReference type="PRINTS" id="PR00344">
    <property type="entry name" value="BCTRLSENSOR"/>
</dbReference>
<evidence type="ECO:0000256" key="3">
    <source>
        <dbReference type="ARBA" id="ARBA00012438"/>
    </source>
</evidence>
<dbReference type="GO" id="GO:0000155">
    <property type="term" value="F:phosphorelay sensor kinase activity"/>
    <property type="evidence" value="ECO:0007669"/>
    <property type="project" value="InterPro"/>
</dbReference>
<dbReference type="InterPro" id="IPR036890">
    <property type="entry name" value="HATPase_C_sf"/>
</dbReference>
<dbReference type="PROSITE" id="PS50113">
    <property type="entry name" value="PAC"/>
    <property type="match status" value="4"/>
</dbReference>
<dbReference type="InterPro" id="IPR005467">
    <property type="entry name" value="His_kinase_dom"/>
</dbReference>
<feature type="domain" description="PAC" evidence="21">
    <location>
        <begin position="577"/>
        <end position="629"/>
    </location>
</feature>
<dbReference type="SMART" id="SM00448">
    <property type="entry name" value="REC"/>
    <property type="match status" value="1"/>
</dbReference>
<feature type="domain" description="Histidine kinase" evidence="18">
    <location>
        <begin position="924"/>
        <end position="1151"/>
    </location>
</feature>
<dbReference type="InterPro" id="IPR011006">
    <property type="entry name" value="CheY-like_superfamily"/>
</dbReference>
<keyword evidence="5 15" id="KW-0597">Phosphoprotein</keyword>
<evidence type="ECO:0000256" key="2">
    <source>
        <dbReference type="ARBA" id="ARBA00004651"/>
    </source>
</evidence>
<dbReference type="PANTHER" id="PTHR43047:SF72">
    <property type="entry name" value="OSMOSENSING HISTIDINE PROTEIN KINASE SLN1"/>
    <property type="match status" value="1"/>
</dbReference>
<dbReference type="Gene3D" id="1.10.287.130">
    <property type="match status" value="1"/>
</dbReference>
<name>W7XWJ4_9BACT</name>
<dbReference type="Pfam" id="PF13426">
    <property type="entry name" value="PAS_9"/>
    <property type="match status" value="2"/>
</dbReference>
<dbReference type="SMART" id="SM00388">
    <property type="entry name" value="HisKA"/>
    <property type="match status" value="1"/>
</dbReference>
<dbReference type="SMART" id="SM00091">
    <property type="entry name" value="PAS"/>
    <property type="match status" value="3"/>
</dbReference>
<evidence type="ECO:0000259" key="18">
    <source>
        <dbReference type="PROSITE" id="PS50109"/>
    </source>
</evidence>
<keyword evidence="11 17" id="KW-1133">Transmembrane helix</keyword>
<dbReference type="PROSITE" id="PS50110">
    <property type="entry name" value="RESPONSE_REGULATORY"/>
    <property type="match status" value="1"/>
</dbReference>
<evidence type="ECO:0000256" key="5">
    <source>
        <dbReference type="ARBA" id="ARBA00022553"/>
    </source>
</evidence>
<evidence type="ECO:0000256" key="12">
    <source>
        <dbReference type="ARBA" id="ARBA00023012"/>
    </source>
</evidence>
<dbReference type="PROSITE" id="PS50112">
    <property type="entry name" value="PAS"/>
    <property type="match status" value="3"/>
</dbReference>
<keyword evidence="12" id="KW-0902">Two-component regulatory system</keyword>
<dbReference type="InterPro" id="IPR000014">
    <property type="entry name" value="PAS"/>
</dbReference>
<dbReference type="SUPFAM" id="SSF103190">
    <property type="entry name" value="Sensory domain-like"/>
    <property type="match status" value="2"/>
</dbReference>
<dbReference type="InterPro" id="IPR036097">
    <property type="entry name" value="HisK_dim/P_sf"/>
</dbReference>
<dbReference type="Pfam" id="PF21623">
    <property type="entry name" value="HK_sensor_dom_bact"/>
    <property type="match status" value="1"/>
</dbReference>
<dbReference type="Pfam" id="PF00072">
    <property type="entry name" value="Response_reg"/>
    <property type="match status" value="1"/>
</dbReference>
<dbReference type="GO" id="GO:0005886">
    <property type="term" value="C:plasma membrane"/>
    <property type="evidence" value="ECO:0007669"/>
    <property type="project" value="UniProtKB-SubCell"/>
</dbReference>
<comment type="subcellular location">
    <subcellularLocation>
        <location evidence="2">Cell membrane</location>
        <topology evidence="2">Multi-pass membrane protein</topology>
    </subcellularLocation>
</comment>
<dbReference type="PROSITE" id="PS50109">
    <property type="entry name" value="HIS_KIN"/>
    <property type="match status" value="1"/>
</dbReference>
<dbReference type="InterPro" id="IPR013655">
    <property type="entry name" value="PAS_fold_3"/>
</dbReference>
<keyword evidence="6" id="KW-0808">Transferase</keyword>
<dbReference type="InterPro" id="IPR003594">
    <property type="entry name" value="HATPase_dom"/>
</dbReference>
<reference evidence="22 23" key="1">
    <citation type="journal article" date="2014" name="Genome Announc.">
        <title>Draft Genome Sequence of Cytophaga fermentans JCM 21142T, a Facultative Anaerobe Isolated from Marine Mud.</title>
        <authorList>
            <person name="Starns D."/>
            <person name="Oshima K."/>
            <person name="Suda W."/>
            <person name="Iino T."/>
            <person name="Yuki M."/>
            <person name="Inoue J."/>
            <person name="Kitamura K."/>
            <person name="Iida T."/>
            <person name="Darby A."/>
            <person name="Hattori M."/>
            <person name="Ohkuma M."/>
        </authorList>
    </citation>
    <scope>NUCLEOTIDE SEQUENCE [LARGE SCALE GENOMIC DNA]</scope>
    <source>
        <strain evidence="22 23">JCM 21142</strain>
    </source>
</reference>
<feature type="coiled-coil region" evidence="16">
    <location>
        <begin position="620"/>
        <end position="651"/>
    </location>
</feature>
<dbReference type="SUPFAM" id="SSF52172">
    <property type="entry name" value="CheY-like"/>
    <property type="match status" value="1"/>
</dbReference>
<keyword evidence="8" id="KW-0547">Nucleotide-binding</keyword>
<dbReference type="InterPro" id="IPR001610">
    <property type="entry name" value="PAC"/>
</dbReference>
<feature type="domain" description="PAS" evidence="20">
    <location>
        <begin position="510"/>
        <end position="548"/>
    </location>
</feature>
<dbReference type="SMART" id="SM00387">
    <property type="entry name" value="HATPase_c"/>
    <property type="match status" value="1"/>
</dbReference>
<evidence type="ECO:0000256" key="15">
    <source>
        <dbReference type="PROSITE-ProRule" id="PRU00169"/>
    </source>
</evidence>
<evidence type="ECO:0000256" key="9">
    <source>
        <dbReference type="ARBA" id="ARBA00022777"/>
    </source>
</evidence>
<dbReference type="GO" id="GO:0009927">
    <property type="term" value="F:histidine phosphotransfer kinase activity"/>
    <property type="evidence" value="ECO:0007669"/>
    <property type="project" value="TreeGrafter"/>
</dbReference>
<dbReference type="CDD" id="cd16922">
    <property type="entry name" value="HATPase_EvgS-ArcB-TorS-like"/>
    <property type="match status" value="1"/>
</dbReference>
<dbReference type="Gene3D" id="3.30.450.20">
    <property type="entry name" value="PAS domain"/>
    <property type="match status" value="6"/>
</dbReference>
<organism evidence="22 23">
    <name type="scientific">Saccharicrinis fermentans DSM 9555 = JCM 21142</name>
    <dbReference type="NCBI Taxonomy" id="869213"/>
    <lineage>
        <taxon>Bacteria</taxon>
        <taxon>Pseudomonadati</taxon>
        <taxon>Bacteroidota</taxon>
        <taxon>Bacteroidia</taxon>
        <taxon>Marinilabiliales</taxon>
        <taxon>Marinilabiliaceae</taxon>
        <taxon>Saccharicrinis</taxon>
    </lineage>
</organism>
<keyword evidence="10" id="KW-0067">ATP-binding</keyword>
<gene>
    <name evidence="22" type="ORF">JCM21142_31346</name>
</gene>
<comment type="catalytic activity">
    <reaction evidence="1">
        <text>ATP + protein L-histidine = ADP + protein N-phospho-L-histidine.</text>
        <dbReference type="EC" id="2.7.13.3"/>
    </reaction>
</comment>
<feature type="modified residue" description="4-aspartylphosphate" evidence="15">
    <location>
        <position position="1224"/>
    </location>
</feature>
<evidence type="ECO:0000259" key="20">
    <source>
        <dbReference type="PROSITE" id="PS50112"/>
    </source>
</evidence>
<dbReference type="SMART" id="SM00086">
    <property type="entry name" value="PAC"/>
    <property type="match status" value="4"/>
</dbReference>
<dbReference type="FunFam" id="3.30.565.10:FF:000010">
    <property type="entry name" value="Sensor histidine kinase RcsC"/>
    <property type="match status" value="1"/>
</dbReference>
<protein>
    <recommendedName>
        <fullName evidence="3">histidine kinase</fullName>
        <ecNumber evidence="3">2.7.13.3</ecNumber>
    </recommendedName>
</protein>
<dbReference type="InterPro" id="IPR004358">
    <property type="entry name" value="Sig_transdc_His_kin-like_C"/>
</dbReference>
<dbReference type="InterPro" id="IPR001789">
    <property type="entry name" value="Sig_transdc_resp-reg_receiver"/>
</dbReference>
<dbReference type="Proteomes" id="UP000019402">
    <property type="component" value="Unassembled WGS sequence"/>
</dbReference>
<accession>W7XWJ4</accession>
<dbReference type="Pfam" id="PF08447">
    <property type="entry name" value="PAS_3"/>
    <property type="match status" value="2"/>
</dbReference>
<evidence type="ECO:0000256" key="8">
    <source>
        <dbReference type="ARBA" id="ARBA00022741"/>
    </source>
</evidence>
<dbReference type="EC" id="2.7.13.3" evidence="3"/>
<feature type="domain" description="PAC" evidence="21">
    <location>
        <begin position="852"/>
        <end position="906"/>
    </location>
</feature>
<dbReference type="PANTHER" id="PTHR43047">
    <property type="entry name" value="TWO-COMPONENT HISTIDINE PROTEIN KINASE"/>
    <property type="match status" value="1"/>
</dbReference>
<evidence type="ECO:0000256" key="14">
    <source>
        <dbReference type="ARBA" id="ARBA00023306"/>
    </source>
</evidence>
<dbReference type="CDD" id="cd00130">
    <property type="entry name" value="PAS"/>
    <property type="match status" value="3"/>
</dbReference>
<feature type="coiled-coil region" evidence="16">
    <location>
        <begin position="897"/>
        <end position="924"/>
    </location>
</feature>
<dbReference type="Gene3D" id="3.40.50.2300">
    <property type="match status" value="1"/>
</dbReference>
<dbReference type="eggNOG" id="COG5002">
    <property type="taxonomic scope" value="Bacteria"/>
</dbReference>
<dbReference type="NCBIfam" id="TIGR00229">
    <property type="entry name" value="sensory_box"/>
    <property type="match status" value="4"/>
</dbReference>
<evidence type="ECO:0000313" key="22">
    <source>
        <dbReference type="EMBL" id="GAF02705.1"/>
    </source>
</evidence>
<evidence type="ECO:0000256" key="1">
    <source>
        <dbReference type="ARBA" id="ARBA00000085"/>
    </source>
</evidence>